<dbReference type="InterPro" id="IPR014044">
    <property type="entry name" value="CAP_dom"/>
</dbReference>
<dbReference type="Pfam" id="PF00188">
    <property type="entry name" value="CAP"/>
    <property type="match status" value="1"/>
</dbReference>
<dbReference type="RefSeq" id="WP_017000502.1">
    <property type="nucleotide sequence ID" value="NZ_CABIVY010000008.1"/>
</dbReference>
<dbReference type="InterPro" id="IPR029410">
    <property type="entry name" value="CAP_assoc"/>
</dbReference>
<feature type="domain" description="CAP-associated" evidence="3">
    <location>
        <begin position="72"/>
        <end position="206"/>
    </location>
</feature>
<feature type="domain" description="SCP" evidence="2">
    <location>
        <begin position="237"/>
        <end position="340"/>
    </location>
</feature>
<evidence type="ECO:0000313" key="5">
    <source>
        <dbReference type="EMBL" id="WHI61087.1"/>
    </source>
</evidence>
<keyword evidence="6" id="KW-1185">Reference proteome</keyword>
<feature type="transmembrane region" description="Helical" evidence="1">
    <location>
        <begin position="5"/>
        <end position="23"/>
    </location>
</feature>
<dbReference type="Proteomes" id="UP000770161">
    <property type="component" value="Unassembled WGS sequence"/>
</dbReference>
<dbReference type="Gene3D" id="3.40.33.10">
    <property type="entry name" value="CAP"/>
    <property type="match status" value="1"/>
</dbReference>
<dbReference type="Proteomes" id="UP001223261">
    <property type="component" value="Chromosome"/>
</dbReference>
<dbReference type="SUPFAM" id="SSF55797">
    <property type="entry name" value="PR-1-like"/>
    <property type="match status" value="1"/>
</dbReference>
<keyword evidence="1" id="KW-0812">Transmembrane</keyword>
<evidence type="ECO:0000313" key="7">
    <source>
        <dbReference type="Proteomes" id="UP001223261"/>
    </source>
</evidence>
<evidence type="ECO:0000313" key="4">
    <source>
        <dbReference type="EMBL" id="MBU6112414.1"/>
    </source>
</evidence>
<protein>
    <submittedName>
        <fullName evidence="5">CAP-associated domain-containing protein</fullName>
    </submittedName>
</protein>
<accession>A0AAP1WLY1</accession>
<keyword evidence="1" id="KW-0472">Membrane</keyword>
<dbReference type="EMBL" id="CP118848">
    <property type="protein sequence ID" value="WHI61087.1"/>
    <property type="molecule type" value="Genomic_DNA"/>
</dbReference>
<evidence type="ECO:0000259" key="3">
    <source>
        <dbReference type="Pfam" id="PF14504"/>
    </source>
</evidence>
<dbReference type="Pfam" id="PF14504">
    <property type="entry name" value="CAP_assoc_N"/>
    <property type="match status" value="1"/>
</dbReference>
<organism evidence="5 7">
    <name type="scientific">Mammaliicoccus lentus</name>
    <name type="common">Staphylococcus lentus</name>
    <dbReference type="NCBI Taxonomy" id="42858"/>
    <lineage>
        <taxon>Bacteria</taxon>
        <taxon>Bacillati</taxon>
        <taxon>Bacillota</taxon>
        <taxon>Bacilli</taxon>
        <taxon>Bacillales</taxon>
        <taxon>Staphylococcaceae</taxon>
        <taxon>Mammaliicoccus</taxon>
    </lineage>
</organism>
<dbReference type="GeneID" id="99677089"/>
<dbReference type="EMBL" id="JAHLZN010000001">
    <property type="protein sequence ID" value="MBU6112414.1"/>
    <property type="molecule type" value="Genomic_DNA"/>
</dbReference>
<reference evidence="5" key="2">
    <citation type="journal article" date="2023" name="Antibiotics">
        <title>Prevalence and Molecular Characterization of Methicillin-Resistant Staphylococci (MRS) and Mammaliicocci (MRM) in Dromedary Camels from Algeria: First Detection of SCCmec-mecC Hybrid in Methicillin-Resistant Mammaliicoccus lentus.</title>
        <authorList>
            <person name="Belhout C."/>
            <person name="Boyen F."/>
            <person name="Vereecke N."/>
            <person name="Theuns S."/>
            <person name="Taibi N."/>
            <person name="Stegger M."/>
            <person name="de la Fe-Rodriguez P.Y."/>
            <person name="Bouayad L."/>
            <person name="Elgroud R."/>
            <person name="Butaye P."/>
        </authorList>
    </citation>
    <scope>NUCLEOTIDE SEQUENCE</scope>
    <source>
        <strain evidence="5">7048</strain>
    </source>
</reference>
<dbReference type="InterPro" id="IPR035940">
    <property type="entry name" value="CAP_sf"/>
</dbReference>
<evidence type="ECO:0000313" key="6">
    <source>
        <dbReference type="Proteomes" id="UP000770161"/>
    </source>
</evidence>
<evidence type="ECO:0000256" key="1">
    <source>
        <dbReference type="SAM" id="Phobius"/>
    </source>
</evidence>
<gene>
    <name evidence="4" type="ORF">KQ656_00505</name>
    <name evidence="5" type="ORF">PYH69_05500</name>
</gene>
<name>A0AAP1WLY1_MAMLE</name>
<evidence type="ECO:0000259" key="2">
    <source>
        <dbReference type="Pfam" id="PF00188"/>
    </source>
</evidence>
<keyword evidence="1" id="KW-1133">Transmembrane helix</keyword>
<reference evidence="4 6" key="1">
    <citation type="submission" date="2021-06" db="EMBL/GenBank/DDBJ databases">
        <title>Staphylococcus lentus K169 genome sequencing.</title>
        <authorList>
            <person name="Sundareshan S."/>
            <person name="Akhila D.S."/>
            <person name="Prachi D."/>
            <person name="Sivakumar R."/>
            <person name="Rajendhran J."/>
            <person name="Isloor S."/>
            <person name="Hegde N.R."/>
        </authorList>
    </citation>
    <scope>NUCLEOTIDE SEQUENCE [LARGE SCALE GENOMIC DNA]</scope>
    <source>
        <strain evidence="4 6">K169</strain>
    </source>
</reference>
<proteinExistence type="predicted"/>
<sequence length="353" mass="40703">MKNIIIKVIAIAILIIVLFYLFYSPKLEFDVLKNPNYSHDKASENYYEKQAEKSTGNAKLKEGVGTYVYGSIDDVIKDLGQPDRVYKAEHDRKNYVFKNKEHYYLVSTKNNKVSSVFATGEKVDVSPIKIKQDATKLFNGTNIDMEPNINSSYGDYQIELSERDIKTQLLVKYGDVYAQVLIDSETNEVMGVQFMDSDIIVEQAPFSMSKVSNKDKKLKRADQQDFQTHINKDLTLLEIVNEYRELKGITPLDINDQLTYITQMEADLIDSDVDEEEAVKTLEDGIMKHINDKKIEYNAINQNLAYNFYDMPTLVNSWLNNNSYREKLLGSQYDEFGAGNSREYYSLVFKDNK</sequence>
<dbReference type="AlphaFoldDB" id="A0AAP1WLY1"/>
<dbReference type="CDD" id="cd05379">
    <property type="entry name" value="CAP_bacterial"/>
    <property type="match status" value="1"/>
</dbReference>